<dbReference type="InterPro" id="IPR012340">
    <property type="entry name" value="NA-bd_OB-fold"/>
</dbReference>
<sequence>MQTTVRIERYADQGRCVGHIDGRVVFVRFALPGELVQVKLDEPYDREDRFWTGEVVAVEEASDDRVQPTWPLAGPLAQGGGVGGADLVHVSLEGQLRWKSALIKEQMRRMGHQDLADVPVERVESDLALGGLNWRTRIELIADEQGRPSMRRRGTHERVAIKDMPLASKALLAVAAELGLWQSSYEPGAQLRLAVPEPWGIDTASADQEALVKAVGDDYAFTVGGQLRAGSAVLREQVGMADGIHDYQVGSQGFWQVHRQAPEVLGSHLMELVDRVCGASKPRSIWDLYSGAGLFTLPLAAQAQDSSKVLSIEGNKIAAKQAHANLQAAGFGDVVARGGDVARVLSTNLPKRLSHPELIVLDPPRAGAKAKVCRLMAESKARNIIYIACDPTSLARDTAILTELGYGLTDIRAFDIYPMTHHVETVALFTRKLPDRSQAGRR</sequence>
<dbReference type="Gene3D" id="3.40.50.150">
    <property type="entry name" value="Vaccinia Virus protein VP39"/>
    <property type="match status" value="1"/>
</dbReference>
<accession>A0A366K901</accession>
<dbReference type="SUPFAM" id="SSF53335">
    <property type="entry name" value="S-adenosyl-L-methionine-dependent methyltransferases"/>
    <property type="match status" value="1"/>
</dbReference>
<gene>
    <name evidence="7" type="ORF">CRD60_03540</name>
</gene>
<dbReference type="PROSITE" id="PS51687">
    <property type="entry name" value="SAM_MT_RNA_M5U"/>
    <property type="match status" value="1"/>
</dbReference>
<dbReference type="PROSITE" id="PS50926">
    <property type="entry name" value="TRAM"/>
    <property type="match status" value="1"/>
</dbReference>
<feature type="active site" description="Nucleophile" evidence="4">
    <location>
        <position position="389"/>
    </location>
</feature>
<dbReference type="GO" id="GO:0070475">
    <property type="term" value="P:rRNA base methylation"/>
    <property type="evidence" value="ECO:0007669"/>
    <property type="project" value="TreeGrafter"/>
</dbReference>
<evidence type="ECO:0000256" key="4">
    <source>
        <dbReference type="PROSITE-ProRule" id="PRU01024"/>
    </source>
</evidence>
<dbReference type="InterPro" id="IPR002792">
    <property type="entry name" value="TRAM_dom"/>
</dbReference>
<dbReference type="Gene3D" id="2.40.50.140">
    <property type="entry name" value="Nucleic acid-binding proteins"/>
    <property type="match status" value="1"/>
</dbReference>
<dbReference type="EMBL" id="PDCG01000002">
    <property type="protein sequence ID" value="RBP98220.1"/>
    <property type="molecule type" value="Genomic_DNA"/>
</dbReference>
<dbReference type="Pfam" id="PF01938">
    <property type="entry name" value="TRAM"/>
    <property type="match status" value="1"/>
</dbReference>
<evidence type="ECO:0000256" key="1">
    <source>
        <dbReference type="ARBA" id="ARBA00022603"/>
    </source>
</evidence>
<feature type="binding site" evidence="4">
    <location>
        <position position="289"/>
    </location>
    <ligand>
        <name>S-adenosyl-L-methionine</name>
        <dbReference type="ChEBI" id="CHEBI:59789"/>
    </ligand>
</feature>
<comment type="similarity">
    <text evidence="4">Belongs to the class I-like SAM-binding methyltransferase superfamily. RNA M5U methyltransferase family.</text>
</comment>
<dbReference type="SUPFAM" id="SSF50249">
    <property type="entry name" value="Nucleic acid-binding proteins"/>
    <property type="match status" value="1"/>
</dbReference>
<evidence type="ECO:0000259" key="6">
    <source>
        <dbReference type="PROSITE" id="PS50926"/>
    </source>
</evidence>
<reference evidence="7 8" key="1">
    <citation type="submission" date="2017-10" db="EMBL/GenBank/DDBJ databases">
        <title>Bifidobacterium xylocopum sp. nov. and Bifidobacterium aemilianum sp. nov., from the carpenter bee (Xylocopa violacea) digestive tract.</title>
        <authorList>
            <person name="Alberoni D."/>
            <person name="Baffoni L."/>
            <person name="Di Gioia D."/>
            <person name="Gaggia F."/>
            <person name="Biavati B."/>
        </authorList>
    </citation>
    <scope>NUCLEOTIDE SEQUENCE [LARGE SCALE GENOMIC DNA]</scope>
    <source>
        <strain evidence="7 8">XV10</strain>
    </source>
</reference>
<dbReference type="Pfam" id="PF05958">
    <property type="entry name" value="tRNA_U5-meth_tr"/>
    <property type="match status" value="1"/>
</dbReference>
<evidence type="ECO:0000256" key="3">
    <source>
        <dbReference type="ARBA" id="ARBA00022691"/>
    </source>
</evidence>
<dbReference type="GO" id="GO:0070041">
    <property type="term" value="F:rRNA (uridine-C5-)-methyltransferase activity"/>
    <property type="evidence" value="ECO:0007669"/>
    <property type="project" value="TreeGrafter"/>
</dbReference>
<feature type="domain" description="TRAM" evidence="6">
    <location>
        <begin position="1"/>
        <end position="57"/>
    </location>
</feature>
<dbReference type="InterPro" id="IPR030390">
    <property type="entry name" value="MeTrfase_TrmA_AS"/>
</dbReference>
<dbReference type="PROSITE" id="PS01230">
    <property type="entry name" value="TRMA_1"/>
    <property type="match status" value="1"/>
</dbReference>
<feature type="binding site" evidence="4">
    <location>
        <position position="256"/>
    </location>
    <ligand>
        <name>S-adenosyl-L-methionine</name>
        <dbReference type="ChEBI" id="CHEBI:59789"/>
    </ligand>
</feature>
<evidence type="ECO:0000256" key="5">
    <source>
        <dbReference type="PROSITE-ProRule" id="PRU10015"/>
    </source>
</evidence>
<feature type="binding site" evidence="4">
    <location>
        <position position="362"/>
    </location>
    <ligand>
        <name>S-adenosyl-L-methionine</name>
        <dbReference type="ChEBI" id="CHEBI:59789"/>
    </ligand>
</feature>
<proteinExistence type="inferred from homology"/>
<evidence type="ECO:0000256" key="2">
    <source>
        <dbReference type="ARBA" id="ARBA00022679"/>
    </source>
</evidence>
<dbReference type="AlphaFoldDB" id="A0A366K901"/>
<dbReference type="OrthoDB" id="9804590at2"/>
<feature type="active site" evidence="5">
    <location>
        <position position="389"/>
    </location>
</feature>
<organism evidence="7 8">
    <name type="scientific">Bifidobacterium aemilianum</name>
    <dbReference type="NCBI Taxonomy" id="2493120"/>
    <lineage>
        <taxon>Bacteria</taxon>
        <taxon>Bacillati</taxon>
        <taxon>Actinomycetota</taxon>
        <taxon>Actinomycetes</taxon>
        <taxon>Bifidobacteriales</taxon>
        <taxon>Bifidobacteriaceae</taxon>
        <taxon>Bifidobacterium</taxon>
    </lineage>
</organism>
<dbReference type="PANTHER" id="PTHR11061">
    <property type="entry name" value="RNA M5U METHYLTRANSFERASE"/>
    <property type="match status" value="1"/>
</dbReference>
<dbReference type="RefSeq" id="WP_113859904.1">
    <property type="nucleotide sequence ID" value="NZ_PDCG01000002.1"/>
</dbReference>
<dbReference type="InterPro" id="IPR010280">
    <property type="entry name" value="U5_MeTrfase_fam"/>
</dbReference>
<evidence type="ECO:0000313" key="7">
    <source>
        <dbReference type="EMBL" id="RBP98220.1"/>
    </source>
</evidence>
<dbReference type="PANTHER" id="PTHR11061:SF30">
    <property type="entry name" value="TRNA (URACIL(54)-C(5))-METHYLTRANSFERASE"/>
    <property type="match status" value="1"/>
</dbReference>
<comment type="caution">
    <text evidence="7">The sequence shown here is derived from an EMBL/GenBank/DDBJ whole genome shotgun (WGS) entry which is preliminary data.</text>
</comment>
<feature type="binding site" evidence="4">
    <location>
        <position position="313"/>
    </location>
    <ligand>
        <name>S-adenosyl-L-methionine</name>
        <dbReference type="ChEBI" id="CHEBI:59789"/>
    </ligand>
</feature>
<keyword evidence="1 4" id="KW-0489">Methyltransferase</keyword>
<evidence type="ECO:0000313" key="8">
    <source>
        <dbReference type="Proteomes" id="UP000252530"/>
    </source>
</evidence>
<keyword evidence="8" id="KW-1185">Reference proteome</keyword>
<keyword evidence="2 4" id="KW-0808">Transferase</keyword>
<dbReference type="Proteomes" id="UP000252530">
    <property type="component" value="Unassembled WGS sequence"/>
</dbReference>
<dbReference type="InterPro" id="IPR029063">
    <property type="entry name" value="SAM-dependent_MTases_sf"/>
</dbReference>
<dbReference type="Gene3D" id="2.40.50.1070">
    <property type="match status" value="1"/>
</dbReference>
<name>A0A366K901_9BIFI</name>
<keyword evidence="3 4" id="KW-0949">S-adenosyl-L-methionine</keyword>
<dbReference type="CDD" id="cd02440">
    <property type="entry name" value="AdoMet_MTases"/>
    <property type="match status" value="1"/>
</dbReference>
<protein>
    <submittedName>
        <fullName evidence="7">RNA methyltransferase</fullName>
    </submittedName>
</protein>